<dbReference type="Gene3D" id="3.40.30.10">
    <property type="entry name" value="Glutaredoxin"/>
    <property type="match status" value="1"/>
</dbReference>
<dbReference type="Pfam" id="PF13409">
    <property type="entry name" value="GST_N_2"/>
    <property type="match status" value="1"/>
</dbReference>
<dbReference type="InterPro" id="IPR036249">
    <property type="entry name" value="Thioredoxin-like_sf"/>
</dbReference>
<dbReference type="Pfam" id="PF14497">
    <property type="entry name" value="GST_C_3"/>
    <property type="match status" value="1"/>
</dbReference>
<evidence type="ECO:0000313" key="4">
    <source>
        <dbReference type="Proteomes" id="UP001309876"/>
    </source>
</evidence>
<sequence>MATEDTIPKITLHWLEVSRAHRILWLLEELEIPYSLETYKRGSDKRADPRLKTIHPLGKSPVVTIDRKDGRDPLVLIESAAIIEYLCDHYGKWLVPARYPEGKDGEVAEETDAWIRYKTFMHYAEGSLMPLNLITLLMQGIKQSSVPFFIRPIVNGVADKVTSIFLKPNFETHFKWIESQLATSGGEYLCGKDLSAADILMSFPLEAGKGRSGLTKEDCPRIWDYVSNLYKREAYKRSIAKIEAVEGSFKSNL</sequence>
<evidence type="ECO:0000313" key="3">
    <source>
        <dbReference type="EMBL" id="KAK5091426.1"/>
    </source>
</evidence>
<keyword evidence="3" id="KW-0808">Transferase</keyword>
<dbReference type="EMBL" id="JAVRRJ010000001">
    <property type="protein sequence ID" value="KAK5091426.1"/>
    <property type="molecule type" value="Genomic_DNA"/>
</dbReference>
<dbReference type="PANTHER" id="PTHR44051">
    <property type="entry name" value="GLUTATHIONE S-TRANSFERASE-RELATED"/>
    <property type="match status" value="1"/>
</dbReference>
<comment type="similarity">
    <text evidence="1">Belongs to the GST superfamily.</text>
</comment>
<feature type="domain" description="GST N-terminal" evidence="2">
    <location>
        <begin position="7"/>
        <end position="94"/>
    </location>
</feature>
<dbReference type="PANTHER" id="PTHR44051:SF9">
    <property type="entry name" value="GLUTATHIONE S-TRANSFERASE 1"/>
    <property type="match status" value="1"/>
</dbReference>
<dbReference type="CDD" id="cd03189">
    <property type="entry name" value="GST_C_GTT1_like"/>
    <property type="match status" value="1"/>
</dbReference>
<dbReference type="EC" id="2.5.1.18" evidence="3"/>
<organism evidence="3 4">
    <name type="scientific">Lithohypha guttulata</name>
    <dbReference type="NCBI Taxonomy" id="1690604"/>
    <lineage>
        <taxon>Eukaryota</taxon>
        <taxon>Fungi</taxon>
        <taxon>Dikarya</taxon>
        <taxon>Ascomycota</taxon>
        <taxon>Pezizomycotina</taxon>
        <taxon>Eurotiomycetes</taxon>
        <taxon>Chaetothyriomycetidae</taxon>
        <taxon>Chaetothyriales</taxon>
        <taxon>Trichomeriaceae</taxon>
        <taxon>Lithohypha</taxon>
    </lineage>
</organism>
<dbReference type="SFLD" id="SFLDG00358">
    <property type="entry name" value="Main_(cytGST)"/>
    <property type="match status" value="1"/>
</dbReference>
<protein>
    <submittedName>
        <fullName evidence="3">Bifunctional glutathione transferase/peroxidase</fullName>
        <ecNumber evidence="3">2.5.1.18</ecNumber>
    </submittedName>
</protein>
<dbReference type="SFLD" id="SFLDS00019">
    <property type="entry name" value="Glutathione_Transferase_(cytos"/>
    <property type="match status" value="1"/>
</dbReference>
<accession>A0AAN7YLK8</accession>
<dbReference type="Gene3D" id="1.20.1050.10">
    <property type="match status" value="1"/>
</dbReference>
<dbReference type="PROSITE" id="PS50404">
    <property type="entry name" value="GST_NTER"/>
    <property type="match status" value="1"/>
</dbReference>
<evidence type="ECO:0000259" key="2">
    <source>
        <dbReference type="PROSITE" id="PS50404"/>
    </source>
</evidence>
<dbReference type="CDD" id="cd03046">
    <property type="entry name" value="GST_N_GTT1_like"/>
    <property type="match status" value="1"/>
</dbReference>
<name>A0AAN7YLK8_9EURO</name>
<dbReference type="AlphaFoldDB" id="A0AAN7YLK8"/>
<dbReference type="Proteomes" id="UP001309876">
    <property type="component" value="Unassembled WGS sequence"/>
</dbReference>
<dbReference type="InterPro" id="IPR036282">
    <property type="entry name" value="Glutathione-S-Trfase_C_sf"/>
</dbReference>
<reference evidence="3 4" key="1">
    <citation type="submission" date="2023-08" db="EMBL/GenBank/DDBJ databases">
        <title>Black Yeasts Isolated from many extreme environments.</title>
        <authorList>
            <person name="Coleine C."/>
            <person name="Stajich J.E."/>
            <person name="Selbmann L."/>
        </authorList>
    </citation>
    <scope>NUCLEOTIDE SEQUENCE [LARGE SCALE GENOMIC DNA]</scope>
    <source>
        <strain evidence="3 4">CCFEE 5910</strain>
    </source>
</reference>
<gene>
    <name evidence="3" type="primary">GTT1</name>
    <name evidence="3" type="ORF">LTR05_001609</name>
</gene>
<dbReference type="GO" id="GO:0004364">
    <property type="term" value="F:glutathione transferase activity"/>
    <property type="evidence" value="ECO:0007669"/>
    <property type="project" value="UniProtKB-EC"/>
</dbReference>
<dbReference type="InterPro" id="IPR004045">
    <property type="entry name" value="Glutathione_S-Trfase_N"/>
</dbReference>
<proteinExistence type="inferred from homology"/>
<comment type="caution">
    <text evidence="3">The sequence shown here is derived from an EMBL/GenBank/DDBJ whole genome shotgun (WGS) entry which is preliminary data.</text>
</comment>
<dbReference type="InterPro" id="IPR040079">
    <property type="entry name" value="Glutathione_S-Trfase"/>
</dbReference>
<evidence type="ECO:0000256" key="1">
    <source>
        <dbReference type="ARBA" id="ARBA00007409"/>
    </source>
</evidence>
<keyword evidence="4" id="KW-1185">Reference proteome</keyword>
<dbReference type="SUPFAM" id="SSF47616">
    <property type="entry name" value="GST C-terminal domain-like"/>
    <property type="match status" value="1"/>
</dbReference>
<dbReference type="InterPro" id="IPR004046">
    <property type="entry name" value="GST_C"/>
</dbReference>
<dbReference type="SUPFAM" id="SSF52833">
    <property type="entry name" value="Thioredoxin-like"/>
    <property type="match status" value="1"/>
</dbReference>